<accession>A0A267ML12</accession>
<dbReference type="RefSeq" id="WP_095133581.1">
    <property type="nucleotide sequence ID" value="NZ_NIBG01000007.1"/>
</dbReference>
<organism evidence="1 2">
    <name type="scientific">Anaeromicrobium sediminis</name>
    <dbReference type="NCBI Taxonomy" id="1478221"/>
    <lineage>
        <taxon>Bacteria</taxon>
        <taxon>Bacillati</taxon>
        <taxon>Bacillota</taxon>
        <taxon>Clostridia</taxon>
        <taxon>Peptostreptococcales</taxon>
        <taxon>Thermotaleaceae</taxon>
        <taxon>Anaeromicrobium</taxon>
    </lineage>
</organism>
<dbReference type="AlphaFoldDB" id="A0A267ML12"/>
<protein>
    <recommendedName>
        <fullName evidence="3">UDP-N-acetyl-alpha-D-muramoyl-L-alanyl-L-glutamate epimerase</fullName>
    </recommendedName>
</protein>
<proteinExistence type="predicted"/>
<evidence type="ECO:0000313" key="2">
    <source>
        <dbReference type="Proteomes" id="UP000216024"/>
    </source>
</evidence>
<comment type="caution">
    <text evidence="1">The sequence shown here is derived from an EMBL/GenBank/DDBJ whole genome shotgun (WGS) entry which is preliminary data.</text>
</comment>
<reference evidence="1 2" key="1">
    <citation type="submission" date="2017-06" db="EMBL/GenBank/DDBJ databases">
        <title>Draft genome sequence of anaerobic fermentative bacterium Anaeromicrobium sediminis DY2726D isolated from West Pacific Ocean sediments.</title>
        <authorList>
            <person name="Zeng X."/>
        </authorList>
    </citation>
    <scope>NUCLEOTIDE SEQUENCE [LARGE SCALE GENOMIC DNA]</scope>
    <source>
        <strain evidence="1 2">DY2726D</strain>
    </source>
</reference>
<dbReference type="EMBL" id="NIBG01000007">
    <property type="protein sequence ID" value="PAB59575.1"/>
    <property type="molecule type" value="Genomic_DNA"/>
</dbReference>
<name>A0A267ML12_9FIRM</name>
<evidence type="ECO:0000313" key="1">
    <source>
        <dbReference type="EMBL" id="PAB59575.1"/>
    </source>
</evidence>
<dbReference type="Proteomes" id="UP000216024">
    <property type="component" value="Unassembled WGS sequence"/>
</dbReference>
<sequence>MITVRVQWPEIKKDTVRFFWHTNKTVPLFRKNNFYFKYEGLNIEKMPIEVYWNAFLALMIPVFNICKEDVLFIFPHSIPSFMAETWINFHSASNITISPLSDKSSIELSTNHDNSTNVNSKVGVLFGGGKDSSCTFSILSEVHGIENILLISYVFGYDKYATNKIDKRRENMILNPLKKDLNVKIQKIVSDFQSTLKDQSAFYSPHTALFTGTVLPVIIKYNISLLTHSNEFVNYSTGIYNSNITRFNFRLSRPEYDNYLSARINSFFKTDVSIKNISYSLSDLASFKILAQRYPHILKHIMMCETIENPNIKWCKNCFKCAKYVFYSLYTGHEQHDIDIDYFFSKSSYIKDVLESTKNLQPTENGNYPFHPSIGYFETFYHMMASINPEDVKKRTSQKGYRNFMILKNRYGNKKFPVYDSFIEPAFKKLSLPFSKEIRKIITTHCPEIEKLPEYFLLEGIKVTIDYNLNCHVPKIFNVNHEKKLPR</sequence>
<evidence type="ECO:0008006" key="3">
    <source>
        <dbReference type="Google" id="ProtNLM"/>
    </source>
</evidence>
<keyword evidence="2" id="KW-1185">Reference proteome</keyword>
<gene>
    <name evidence="1" type="ORF">CCE28_10210</name>
</gene>